<dbReference type="HAMAP" id="MF_00020">
    <property type="entry name" value="Acetate_kinase"/>
    <property type="match status" value="1"/>
</dbReference>
<comment type="cofactor">
    <cofactor evidence="9">
        <name>Mg(2+)</name>
        <dbReference type="ChEBI" id="CHEBI:18420"/>
    </cofactor>
    <cofactor evidence="9">
        <name>Mn(2+)</name>
        <dbReference type="ChEBI" id="CHEBI:29035"/>
    </cofactor>
    <text evidence="9">Mg(2+). Can also accept Mn(2+).</text>
</comment>
<keyword evidence="4 9" id="KW-0479">Metal-binding</keyword>
<dbReference type="GO" id="GO:0005829">
    <property type="term" value="C:cytosol"/>
    <property type="evidence" value="ECO:0007669"/>
    <property type="project" value="TreeGrafter"/>
</dbReference>
<evidence type="ECO:0000256" key="10">
    <source>
        <dbReference type="RuleBase" id="RU003835"/>
    </source>
</evidence>
<dbReference type="Pfam" id="PF00871">
    <property type="entry name" value="Acetate_kinase"/>
    <property type="match status" value="1"/>
</dbReference>
<dbReference type="SUPFAM" id="SSF53067">
    <property type="entry name" value="Actin-like ATPase domain"/>
    <property type="match status" value="2"/>
</dbReference>
<proteinExistence type="inferred from homology"/>
<keyword evidence="6 9" id="KW-0418">Kinase</keyword>
<comment type="subunit">
    <text evidence="9">Homodimer.</text>
</comment>
<comment type="pathway">
    <text evidence="9">Metabolic intermediate biosynthesis; acetyl-CoA biosynthesis; acetyl-CoA from acetate: step 1/2.</text>
</comment>
<feature type="binding site" evidence="9">
    <location>
        <position position="378"/>
    </location>
    <ligand>
        <name>Mg(2+)</name>
        <dbReference type="ChEBI" id="CHEBI:18420"/>
    </ligand>
</feature>
<dbReference type="GO" id="GO:0005524">
    <property type="term" value="F:ATP binding"/>
    <property type="evidence" value="ECO:0007669"/>
    <property type="project" value="UniProtKB-KW"/>
</dbReference>
<dbReference type="InterPro" id="IPR023865">
    <property type="entry name" value="Aliphatic_acid_kinase_CS"/>
</dbReference>
<feature type="binding site" evidence="9">
    <location>
        <position position="15"/>
    </location>
    <ligand>
        <name>ATP</name>
        <dbReference type="ChEBI" id="CHEBI:30616"/>
    </ligand>
</feature>
<protein>
    <recommendedName>
        <fullName evidence="9">Acetate kinase</fullName>
        <ecNumber evidence="9">2.7.2.1</ecNumber>
    </recommendedName>
    <alternativeName>
        <fullName evidence="9">Acetokinase</fullName>
    </alternativeName>
</protein>
<evidence type="ECO:0000256" key="9">
    <source>
        <dbReference type="HAMAP-Rule" id="MF_00020"/>
    </source>
</evidence>
<keyword evidence="7 9" id="KW-0067">ATP-binding</keyword>
<feature type="site" description="Transition state stabilizer" evidence="9">
    <location>
        <position position="174"/>
    </location>
</feature>
<feature type="binding site" evidence="9">
    <location>
        <position position="85"/>
    </location>
    <ligand>
        <name>substrate</name>
    </ligand>
</feature>
<dbReference type="Gene3D" id="3.30.420.40">
    <property type="match status" value="2"/>
</dbReference>
<dbReference type="GO" id="GO:0000287">
    <property type="term" value="F:magnesium ion binding"/>
    <property type="evidence" value="ECO:0007669"/>
    <property type="project" value="UniProtKB-UniRule"/>
</dbReference>
<keyword evidence="3 9" id="KW-0808">Transferase</keyword>
<evidence type="ECO:0000313" key="12">
    <source>
        <dbReference type="Proteomes" id="UP000596074"/>
    </source>
</evidence>
<name>A0A9X7UXJ0_9GAMM</name>
<feature type="binding site" evidence="9">
    <location>
        <begin position="325"/>
        <end position="329"/>
    </location>
    <ligand>
        <name>ATP</name>
        <dbReference type="ChEBI" id="CHEBI:30616"/>
    </ligand>
</feature>
<keyword evidence="2 9" id="KW-0963">Cytoplasm</keyword>
<comment type="subcellular location">
    <subcellularLocation>
        <location evidence="9">Cytoplasm</location>
    </subcellularLocation>
</comment>
<evidence type="ECO:0000256" key="8">
    <source>
        <dbReference type="ARBA" id="ARBA00022842"/>
    </source>
</evidence>
<gene>
    <name evidence="9" type="primary">ackA</name>
    <name evidence="11" type="ORF">GJQ55_04900</name>
</gene>
<evidence type="ECO:0000256" key="7">
    <source>
        <dbReference type="ARBA" id="ARBA00022840"/>
    </source>
</evidence>
<dbReference type="RefSeq" id="WP_228346400.1">
    <property type="nucleotide sequence ID" value="NZ_CP046056.1"/>
</dbReference>
<reference evidence="11 12" key="1">
    <citation type="submission" date="2019-11" db="EMBL/GenBank/DDBJ databases">
        <title>Venatorbacter sp. nov. a predator of Campylobacter and other Gram-negative bacteria.</title>
        <authorList>
            <person name="Saeedi A."/>
            <person name="Cummings N.J."/>
            <person name="Connerton I.F."/>
            <person name="Connerton P.L."/>
        </authorList>
    </citation>
    <scope>NUCLEOTIDE SEQUENCE [LARGE SCALE GENOMIC DNA]</scope>
    <source>
        <strain evidence="11">XL5</strain>
    </source>
</reference>
<dbReference type="PROSITE" id="PS01076">
    <property type="entry name" value="ACETATE_KINASE_2"/>
    <property type="match status" value="1"/>
</dbReference>
<feature type="site" description="Transition state stabilizer" evidence="9">
    <location>
        <position position="235"/>
    </location>
</feature>
<dbReference type="PRINTS" id="PR00471">
    <property type="entry name" value="ACETATEKNASE"/>
</dbReference>
<dbReference type="GO" id="GO:0006085">
    <property type="term" value="P:acetyl-CoA biosynthetic process"/>
    <property type="evidence" value="ECO:0007669"/>
    <property type="project" value="UniProtKB-UniRule"/>
</dbReference>
<comment type="catalytic activity">
    <reaction evidence="9">
        <text>acetate + ATP = acetyl phosphate + ADP</text>
        <dbReference type="Rhea" id="RHEA:11352"/>
        <dbReference type="ChEBI" id="CHEBI:22191"/>
        <dbReference type="ChEBI" id="CHEBI:30089"/>
        <dbReference type="ChEBI" id="CHEBI:30616"/>
        <dbReference type="ChEBI" id="CHEBI:456216"/>
        <dbReference type="EC" id="2.7.2.1"/>
    </reaction>
</comment>
<accession>A0A9X7UXJ0</accession>
<organism evidence="11 12">
    <name type="scientific">Venatoribacter cucullus</name>
    <dbReference type="NCBI Taxonomy" id="2661630"/>
    <lineage>
        <taxon>Bacteria</taxon>
        <taxon>Pseudomonadati</taxon>
        <taxon>Pseudomonadota</taxon>
        <taxon>Gammaproteobacteria</taxon>
        <taxon>Oceanospirillales</taxon>
        <taxon>Oceanospirillaceae</taxon>
        <taxon>Venatoribacter</taxon>
    </lineage>
</organism>
<evidence type="ECO:0000256" key="6">
    <source>
        <dbReference type="ARBA" id="ARBA00022777"/>
    </source>
</evidence>
<dbReference type="KEGG" id="vcw:GJQ55_04900"/>
<feature type="binding site" evidence="9">
    <location>
        <begin position="202"/>
        <end position="206"/>
    </location>
    <ligand>
        <name>ATP</name>
        <dbReference type="ChEBI" id="CHEBI:30616"/>
    </ligand>
</feature>
<feature type="binding site" evidence="9">
    <location>
        <position position="8"/>
    </location>
    <ligand>
        <name>Mg(2+)</name>
        <dbReference type="ChEBI" id="CHEBI:18420"/>
    </ligand>
</feature>
<dbReference type="PROSITE" id="PS01075">
    <property type="entry name" value="ACETATE_KINASE_1"/>
    <property type="match status" value="1"/>
</dbReference>
<evidence type="ECO:0000256" key="5">
    <source>
        <dbReference type="ARBA" id="ARBA00022741"/>
    </source>
</evidence>
<dbReference type="Proteomes" id="UP000596074">
    <property type="component" value="Chromosome"/>
</dbReference>
<evidence type="ECO:0000256" key="4">
    <source>
        <dbReference type="ARBA" id="ARBA00022723"/>
    </source>
</evidence>
<dbReference type="InterPro" id="IPR000890">
    <property type="entry name" value="Aliphatic_acid_kin_short-chain"/>
</dbReference>
<evidence type="ECO:0000256" key="1">
    <source>
        <dbReference type="ARBA" id="ARBA00008748"/>
    </source>
</evidence>
<dbReference type="PANTHER" id="PTHR21060">
    <property type="entry name" value="ACETATE KINASE"/>
    <property type="match status" value="1"/>
</dbReference>
<dbReference type="InterPro" id="IPR004372">
    <property type="entry name" value="Ac/propionate_kinase"/>
</dbReference>
<dbReference type="AlphaFoldDB" id="A0A9X7UXJ0"/>
<comment type="function">
    <text evidence="9">Catalyzes the formation of acetyl phosphate from acetate and ATP. Can also catalyze the reverse reaction.</text>
</comment>
<evidence type="ECO:0000313" key="11">
    <source>
        <dbReference type="EMBL" id="QQD23858.1"/>
    </source>
</evidence>
<dbReference type="PIRSF" id="PIRSF000722">
    <property type="entry name" value="Acetate_prop_kin"/>
    <property type="match status" value="1"/>
</dbReference>
<evidence type="ECO:0000256" key="2">
    <source>
        <dbReference type="ARBA" id="ARBA00022490"/>
    </source>
</evidence>
<dbReference type="GO" id="GO:0006083">
    <property type="term" value="P:acetate metabolic process"/>
    <property type="evidence" value="ECO:0007669"/>
    <property type="project" value="TreeGrafter"/>
</dbReference>
<dbReference type="NCBIfam" id="TIGR00016">
    <property type="entry name" value="ackA"/>
    <property type="match status" value="1"/>
</dbReference>
<keyword evidence="8 9" id="KW-0460">Magnesium</keyword>
<sequence length="393" mass="42819">MDSVLVINSGSSSVKFALYTSATAAHPALTALAERLNEPGSAIRIRGELEHQQSLGEHASHRSAMQAFLQLAQPWLGNLRGVGHRVVHGGERFAHSTVIDDSNLADLASLSALAPLHNPLNVQGIELCRELFAGIPQIAVFDTSFHQSIPEAAYLYGVPYDWYEQDAVRRYGFHGTSYRYVTQEAARRLHKPVEETNLLIAHLGNGCSATAVRFGQSVDSTMGLTPLEGLVMGSRCGDIDPGLIEHMQRSRGLTLEQCMHELNRNSGLKGLSGLSNDMRTLLQAEADGNATARRAIDVFCFRVARSFAALSVSLADIDAVVFTGGIGEHAAGVRQRILAAWRNRNFRLDSSLNQQHGDDQGRITQQGSPLVLVVPTDEERMIALDTYQLTEAL</sequence>
<keyword evidence="5 9" id="KW-0547">Nucleotide-binding</keyword>
<dbReference type="CDD" id="cd24010">
    <property type="entry name" value="ASKHA_NBD_AcK_PK"/>
    <property type="match status" value="1"/>
</dbReference>
<dbReference type="InterPro" id="IPR043129">
    <property type="entry name" value="ATPase_NBD"/>
</dbReference>
<dbReference type="PANTHER" id="PTHR21060:SF21">
    <property type="entry name" value="ACETATE KINASE"/>
    <property type="match status" value="1"/>
</dbReference>
<dbReference type="EC" id="2.7.2.1" evidence="9"/>
<dbReference type="EMBL" id="CP046056">
    <property type="protein sequence ID" value="QQD23858.1"/>
    <property type="molecule type" value="Genomic_DNA"/>
</dbReference>
<dbReference type="GO" id="GO:0008776">
    <property type="term" value="F:acetate kinase activity"/>
    <property type="evidence" value="ECO:0007669"/>
    <property type="project" value="UniProtKB-UniRule"/>
</dbReference>
<keyword evidence="12" id="KW-1185">Reference proteome</keyword>
<comment type="similarity">
    <text evidence="1 9 10">Belongs to the acetokinase family.</text>
</comment>
<evidence type="ECO:0000256" key="3">
    <source>
        <dbReference type="ARBA" id="ARBA00022679"/>
    </source>
</evidence>
<feature type="active site" description="Proton donor/acceptor" evidence="9">
    <location>
        <position position="142"/>
    </location>
</feature>
<feature type="binding site" evidence="9">
    <location>
        <begin position="277"/>
        <end position="279"/>
    </location>
    <ligand>
        <name>ATP</name>
        <dbReference type="ChEBI" id="CHEBI:30616"/>
    </ligand>
</feature>